<reference evidence="14" key="1">
    <citation type="submission" date="2019-05" db="EMBL/GenBank/DDBJ databases">
        <title>Annotation for the trematode Paragonimus heterotremus.</title>
        <authorList>
            <person name="Choi Y.-J."/>
        </authorList>
    </citation>
    <scope>NUCLEOTIDE SEQUENCE</scope>
    <source>
        <strain evidence="14">LC</strain>
    </source>
</reference>
<accession>A0A8J4SYI7</accession>
<dbReference type="PROSITE" id="PS51747">
    <property type="entry name" value="CYT_DCMP_DEAMINASES_2"/>
    <property type="match status" value="1"/>
</dbReference>
<dbReference type="AlphaFoldDB" id="A0A8J4SYI7"/>
<evidence type="ECO:0000256" key="9">
    <source>
        <dbReference type="ARBA" id="ARBA00049558"/>
    </source>
</evidence>
<dbReference type="InterPro" id="IPR016192">
    <property type="entry name" value="APOBEC/CMP_deaminase_Zn-bd"/>
</dbReference>
<evidence type="ECO:0000256" key="1">
    <source>
        <dbReference type="ARBA" id="ARBA00001947"/>
    </source>
</evidence>
<feature type="binding site" evidence="11">
    <location>
        <position position="61"/>
    </location>
    <ligand>
        <name>Zn(2+)</name>
        <dbReference type="ChEBI" id="CHEBI:29105"/>
        <note>catalytic</note>
    </ligand>
</feature>
<dbReference type="PANTHER" id="PTHR11644:SF2">
    <property type="entry name" value="CYTIDINE DEAMINASE"/>
    <property type="match status" value="1"/>
</dbReference>
<feature type="domain" description="CMP/dCMP-type deaminase" evidence="13">
    <location>
        <begin position="9"/>
        <end position="136"/>
    </location>
</feature>
<comment type="catalytic activity">
    <reaction evidence="12">
        <text>2'-deoxycytidine + H2O + H(+) = 2'-deoxyuridine + NH4(+)</text>
        <dbReference type="Rhea" id="RHEA:13433"/>
        <dbReference type="ChEBI" id="CHEBI:15377"/>
        <dbReference type="ChEBI" id="CHEBI:15378"/>
        <dbReference type="ChEBI" id="CHEBI:15698"/>
        <dbReference type="ChEBI" id="CHEBI:16450"/>
        <dbReference type="ChEBI" id="CHEBI:28938"/>
        <dbReference type="EC" id="3.5.4.5"/>
    </reaction>
</comment>
<evidence type="ECO:0000256" key="5">
    <source>
        <dbReference type="ARBA" id="ARBA00022723"/>
    </source>
</evidence>
<evidence type="ECO:0000256" key="10">
    <source>
        <dbReference type="PIRSR" id="PIRSR606262-1"/>
    </source>
</evidence>
<evidence type="ECO:0000256" key="2">
    <source>
        <dbReference type="ARBA" id="ARBA00003949"/>
    </source>
</evidence>
<dbReference type="GO" id="GO:0055086">
    <property type="term" value="P:nucleobase-containing small molecule metabolic process"/>
    <property type="evidence" value="ECO:0007669"/>
    <property type="project" value="UniProtKB-ARBA"/>
</dbReference>
<dbReference type="PANTHER" id="PTHR11644">
    <property type="entry name" value="CYTIDINE DEAMINASE"/>
    <property type="match status" value="1"/>
</dbReference>
<gene>
    <name evidence="14" type="ORF">PHET_04840</name>
</gene>
<keyword evidence="5 11" id="KW-0479">Metal-binding</keyword>
<dbReference type="InterPro" id="IPR002125">
    <property type="entry name" value="CMP_dCMP_dom"/>
</dbReference>
<organism evidence="14 15">
    <name type="scientific">Paragonimus heterotremus</name>
    <dbReference type="NCBI Taxonomy" id="100268"/>
    <lineage>
        <taxon>Eukaryota</taxon>
        <taxon>Metazoa</taxon>
        <taxon>Spiralia</taxon>
        <taxon>Lophotrochozoa</taxon>
        <taxon>Platyhelminthes</taxon>
        <taxon>Trematoda</taxon>
        <taxon>Digenea</taxon>
        <taxon>Plagiorchiida</taxon>
        <taxon>Troglotremata</taxon>
        <taxon>Troglotrematidae</taxon>
        <taxon>Paragonimus</taxon>
    </lineage>
</organism>
<evidence type="ECO:0000256" key="8">
    <source>
        <dbReference type="ARBA" id="ARBA00032005"/>
    </source>
</evidence>
<dbReference type="PROSITE" id="PS00903">
    <property type="entry name" value="CYT_DCMP_DEAMINASES_1"/>
    <property type="match status" value="1"/>
</dbReference>
<dbReference type="GO" id="GO:0004126">
    <property type="term" value="F:cytidine deaminase activity"/>
    <property type="evidence" value="ECO:0007669"/>
    <property type="project" value="UniProtKB-UniRule"/>
</dbReference>
<evidence type="ECO:0000256" key="12">
    <source>
        <dbReference type="RuleBase" id="RU364006"/>
    </source>
</evidence>
<comment type="function">
    <text evidence="2 12">This enzyme scavenges exogenous and endogenous cytidine and 2'-deoxycytidine for UMP synthesis.</text>
</comment>
<dbReference type="CDD" id="cd01283">
    <property type="entry name" value="cytidine_deaminase"/>
    <property type="match status" value="1"/>
</dbReference>
<dbReference type="EMBL" id="LUCH01002329">
    <property type="protein sequence ID" value="KAF5401651.1"/>
    <property type="molecule type" value="Genomic_DNA"/>
</dbReference>
<evidence type="ECO:0000313" key="15">
    <source>
        <dbReference type="Proteomes" id="UP000748531"/>
    </source>
</evidence>
<proteinExistence type="inferred from homology"/>
<keyword evidence="7 11" id="KW-0862">Zinc</keyword>
<evidence type="ECO:0000256" key="7">
    <source>
        <dbReference type="ARBA" id="ARBA00022833"/>
    </source>
</evidence>
<comment type="similarity">
    <text evidence="3 12">Belongs to the cytidine and deoxycytidylate deaminase family.</text>
</comment>
<name>A0A8J4SYI7_9TREM</name>
<evidence type="ECO:0000256" key="11">
    <source>
        <dbReference type="PIRSR" id="PIRSR606262-3"/>
    </source>
</evidence>
<dbReference type="GO" id="GO:0072527">
    <property type="term" value="P:pyrimidine-containing compound metabolic process"/>
    <property type="evidence" value="ECO:0007669"/>
    <property type="project" value="UniProtKB-ARBA"/>
</dbReference>
<dbReference type="InterPro" id="IPR016193">
    <property type="entry name" value="Cytidine_deaminase-like"/>
</dbReference>
<comment type="cofactor">
    <cofactor evidence="1 11 12">
        <name>Zn(2+)</name>
        <dbReference type="ChEBI" id="CHEBI:29105"/>
    </cofactor>
</comment>
<dbReference type="InterPro" id="IPR050202">
    <property type="entry name" value="Cyt/Deoxycyt_deaminase"/>
</dbReference>
<comment type="catalytic activity">
    <reaction evidence="9 12">
        <text>cytidine + H2O + H(+) = uridine + NH4(+)</text>
        <dbReference type="Rhea" id="RHEA:16069"/>
        <dbReference type="ChEBI" id="CHEBI:15377"/>
        <dbReference type="ChEBI" id="CHEBI:15378"/>
        <dbReference type="ChEBI" id="CHEBI:16704"/>
        <dbReference type="ChEBI" id="CHEBI:17562"/>
        <dbReference type="ChEBI" id="CHEBI:28938"/>
        <dbReference type="EC" id="3.5.4.5"/>
    </reaction>
</comment>
<evidence type="ECO:0000256" key="6">
    <source>
        <dbReference type="ARBA" id="ARBA00022801"/>
    </source>
</evidence>
<feature type="binding site" evidence="11">
    <location>
        <position position="94"/>
    </location>
    <ligand>
        <name>Zn(2+)</name>
        <dbReference type="ChEBI" id="CHEBI:29105"/>
        <note>catalytic</note>
    </ligand>
</feature>
<evidence type="ECO:0000256" key="3">
    <source>
        <dbReference type="ARBA" id="ARBA00006576"/>
    </source>
</evidence>
<dbReference type="Proteomes" id="UP000748531">
    <property type="component" value="Unassembled WGS sequence"/>
</dbReference>
<keyword evidence="6 12" id="KW-0378">Hydrolase</keyword>
<evidence type="ECO:0000259" key="13">
    <source>
        <dbReference type="PROSITE" id="PS51747"/>
    </source>
</evidence>
<evidence type="ECO:0000313" key="14">
    <source>
        <dbReference type="EMBL" id="KAF5401651.1"/>
    </source>
</evidence>
<evidence type="ECO:0000256" key="4">
    <source>
        <dbReference type="ARBA" id="ARBA00012783"/>
    </source>
</evidence>
<feature type="active site" description="Proton donor" evidence="10">
    <location>
        <position position="63"/>
    </location>
</feature>
<dbReference type="GO" id="GO:0005829">
    <property type="term" value="C:cytosol"/>
    <property type="evidence" value="ECO:0007669"/>
    <property type="project" value="TreeGrafter"/>
</dbReference>
<dbReference type="GO" id="GO:0008270">
    <property type="term" value="F:zinc ion binding"/>
    <property type="evidence" value="ECO:0007669"/>
    <property type="project" value="UniProtKB-UniRule"/>
</dbReference>
<dbReference type="InterPro" id="IPR006262">
    <property type="entry name" value="Cyt_deam_tetra"/>
</dbReference>
<comment type="caution">
    <text evidence="14">The sequence shown here is derived from an EMBL/GenBank/DDBJ whole genome shotgun (WGS) entry which is preliminary data.</text>
</comment>
<sequence>MTTQELIRLKREDLISAAIKAQSNAYCPVSKFSVGASVLTKSGEIFAGANVENASLPCGWCAEVSAVANAVSQGHRDFIAYAVSASSEKTVSPCGRCRQVLAEFADPGTPIFMRNNQGVVEETKLDYLLPLSFSLKFLAHI</sequence>
<dbReference type="NCBIfam" id="TIGR01354">
    <property type="entry name" value="cyt_deam_tetra"/>
    <property type="match status" value="1"/>
</dbReference>
<feature type="binding site" evidence="11">
    <location>
        <position position="97"/>
    </location>
    <ligand>
        <name>Zn(2+)</name>
        <dbReference type="ChEBI" id="CHEBI:29105"/>
        <note>catalytic</note>
    </ligand>
</feature>
<keyword evidence="15" id="KW-1185">Reference proteome</keyword>
<dbReference type="Pfam" id="PF00383">
    <property type="entry name" value="dCMP_cyt_deam_1"/>
    <property type="match status" value="1"/>
</dbReference>
<dbReference type="FunFam" id="3.40.140.10:FF:000008">
    <property type="entry name" value="Cytidine deaminase"/>
    <property type="match status" value="1"/>
</dbReference>
<dbReference type="Gene3D" id="3.40.140.10">
    <property type="entry name" value="Cytidine Deaminase, domain 2"/>
    <property type="match status" value="1"/>
</dbReference>
<dbReference type="SUPFAM" id="SSF53927">
    <property type="entry name" value="Cytidine deaminase-like"/>
    <property type="match status" value="1"/>
</dbReference>
<dbReference type="OrthoDB" id="414540at2759"/>
<dbReference type="NCBIfam" id="NF004064">
    <property type="entry name" value="PRK05578.1"/>
    <property type="match status" value="1"/>
</dbReference>
<protein>
    <recommendedName>
        <fullName evidence="4 12">Cytidine deaminase</fullName>
        <ecNumber evidence="4 12">3.5.4.5</ecNumber>
    </recommendedName>
    <alternativeName>
        <fullName evidence="8 12">Cytidine aminohydrolase</fullName>
    </alternativeName>
</protein>
<dbReference type="GO" id="GO:0042802">
    <property type="term" value="F:identical protein binding"/>
    <property type="evidence" value="ECO:0007669"/>
    <property type="project" value="UniProtKB-ARBA"/>
</dbReference>
<dbReference type="EC" id="3.5.4.5" evidence="4 12"/>